<evidence type="ECO:0000259" key="2">
    <source>
        <dbReference type="PROSITE" id="PS50110"/>
    </source>
</evidence>
<accession>A0ABU9QR84</accession>
<protein>
    <submittedName>
        <fullName evidence="3">Response regulator</fullName>
    </submittedName>
</protein>
<dbReference type="InterPro" id="IPR001789">
    <property type="entry name" value="Sig_transdc_resp-reg_receiver"/>
</dbReference>
<reference evidence="3 4" key="1">
    <citation type="submission" date="2024-01" db="EMBL/GenBank/DDBJ databases">
        <title>The diversity of rhizobia nodulating Mimosa spp. in eleven states of Brazil covering several biomes is determined by host plant, location, and edaphic factors.</title>
        <authorList>
            <person name="Rouws L."/>
            <person name="Barauna A."/>
            <person name="Beukes C."/>
            <person name="De Faria S.M."/>
            <person name="Gross E."/>
            <person name="Dos Reis Junior F.B."/>
            <person name="Simon M."/>
            <person name="Maluk M."/>
            <person name="Odee D.W."/>
            <person name="Kenicer G."/>
            <person name="Young J.P.W."/>
            <person name="Reis V.M."/>
            <person name="Zilli J."/>
            <person name="James E.K."/>
        </authorList>
    </citation>
    <scope>NUCLEOTIDE SEQUENCE [LARGE SCALE GENOMIC DNA]</scope>
    <source>
        <strain evidence="3 4">JPY77</strain>
    </source>
</reference>
<dbReference type="SUPFAM" id="SSF52172">
    <property type="entry name" value="CheY-like"/>
    <property type="match status" value="1"/>
</dbReference>
<keyword evidence="1" id="KW-0597">Phosphoprotein</keyword>
<evidence type="ECO:0000256" key="1">
    <source>
        <dbReference type="PROSITE-ProRule" id="PRU00169"/>
    </source>
</evidence>
<dbReference type="InterPro" id="IPR011006">
    <property type="entry name" value="CheY-like_superfamily"/>
</dbReference>
<dbReference type="RefSeq" id="WP_342965440.1">
    <property type="nucleotide sequence ID" value="NZ_JAZHGC010000066.1"/>
</dbReference>
<comment type="caution">
    <text evidence="3">The sequence shown here is derived from an EMBL/GenBank/DDBJ whole genome shotgun (WGS) entry which is preliminary data.</text>
</comment>
<evidence type="ECO:0000313" key="3">
    <source>
        <dbReference type="EMBL" id="MEM5291976.1"/>
    </source>
</evidence>
<keyword evidence="4" id="KW-1185">Reference proteome</keyword>
<dbReference type="EMBL" id="JAZHGC010000066">
    <property type="protein sequence ID" value="MEM5291976.1"/>
    <property type="molecule type" value="Genomic_DNA"/>
</dbReference>
<organism evidence="3 4">
    <name type="scientific">Paraburkholderia sabiae</name>
    <dbReference type="NCBI Taxonomy" id="273251"/>
    <lineage>
        <taxon>Bacteria</taxon>
        <taxon>Pseudomonadati</taxon>
        <taxon>Pseudomonadota</taxon>
        <taxon>Betaproteobacteria</taxon>
        <taxon>Burkholderiales</taxon>
        <taxon>Burkholderiaceae</taxon>
        <taxon>Paraburkholderia</taxon>
    </lineage>
</organism>
<gene>
    <name evidence="3" type="ORF">V4C55_40400</name>
</gene>
<evidence type="ECO:0000313" key="4">
    <source>
        <dbReference type="Proteomes" id="UP001494588"/>
    </source>
</evidence>
<feature type="domain" description="Response regulatory" evidence="2">
    <location>
        <begin position="19"/>
        <end position="88"/>
    </location>
</feature>
<dbReference type="Pfam" id="PF00072">
    <property type="entry name" value="Response_reg"/>
    <property type="match status" value="1"/>
</dbReference>
<name>A0ABU9QR84_9BURK</name>
<sequence length="88" mass="9618">MSSPVPASPAPLPLRQPATVLVVDDESRLQETTRRVLDDEFEVLTAGSADEARAILQERAVSVILCDQRMGFARMGTSSRAMDATMHF</sequence>
<dbReference type="Proteomes" id="UP001494588">
    <property type="component" value="Unassembled WGS sequence"/>
</dbReference>
<proteinExistence type="predicted"/>
<feature type="modified residue" description="4-aspartylphosphate" evidence="1">
    <location>
        <position position="67"/>
    </location>
</feature>
<dbReference type="PROSITE" id="PS50110">
    <property type="entry name" value="RESPONSE_REGULATORY"/>
    <property type="match status" value="1"/>
</dbReference>
<dbReference type="Gene3D" id="3.40.50.2300">
    <property type="match status" value="1"/>
</dbReference>